<reference evidence="5 6" key="1">
    <citation type="submission" date="2015-10" db="EMBL/GenBank/DDBJ databases">
        <title>Full genome of DAOMC 229536 Phialocephala scopiformis, a fungal endophyte of spruce producing the potent anti-insectan compound rugulosin.</title>
        <authorList>
            <consortium name="DOE Joint Genome Institute"/>
            <person name="Walker A.K."/>
            <person name="Frasz S.L."/>
            <person name="Seifert K.A."/>
            <person name="Miller J.D."/>
            <person name="Mondo S.J."/>
            <person name="Labutti K."/>
            <person name="Lipzen A."/>
            <person name="Dockter R."/>
            <person name="Kennedy M."/>
            <person name="Grigoriev I.V."/>
            <person name="Spatafora J.W."/>
        </authorList>
    </citation>
    <scope>NUCLEOTIDE SEQUENCE [LARGE SCALE GENOMIC DNA]</scope>
    <source>
        <strain evidence="5 6">CBS 120377</strain>
    </source>
</reference>
<dbReference type="InParanoid" id="A0A194XD18"/>
<evidence type="ECO:0000313" key="5">
    <source>
        <dbReference type="EMBL" id="KUJ18046.1"/>
    </source>
</evidence>
<dbReference type="InterPro" id="IPR024326">
    <property type="entry name" value="RRP7_C"/>
</dbReference>
<accession>A0A194XD18</accession>
<proteinExistence type="inferred from homology"/>
<gene>
    <name evidence="5" type="ORF">LY89DRAFT_35984</name>
</gene>
<organism evidence="5 6">
    <name type="scientific">Mollisia scopiformis</name>
    <name type="common">Conifer needle endophyte fungus</name>
    <name type="synonym">Phialocephala scopiformis</name>
    <dbReference type="NCBI Taxonomy" id="149040"/>
    <lineage>
        <taxon>Eukaryota</taxon>
        <taxon>Fungi</taxon>
        <taxon>Dikarya</taxon>
        <taxon>Ascomycota</taxon>
        <taxon>Pezizomycotina</taxon>
        <taxon>Leotiomycetes</taxon>
        <taxon>Helotiales</taxon>
        <taxon>Mollisiaceae</taxon>
        <taxon>Mollisia</taxon>
    </lineage>
</organism>
<dbReference type="CDD" id="cd12950">
    <property type="entry name" value="RRP7_Rrp7p"/>
    <property type="match status" value="1"/>
</dbReference>
<dbReference type="RefSeq" id="XP_018072401.1">
    <property type="nucleotide sequence ID" value="XM_018206987.1"/>
</dbReference>
<sequence>MSPSQISDYALLPITIPPIPSYPHQTTHTLYLRPHAPKIPTPNDARSLFLVNLPIDSTTASLRSLFTSLVGAGKFEDCSFEHERVRKPLPAPANGSKKRKRADDDTEEEIELPRTWDRDLRRSGSSAVVLLVDEKSVELVLKTVRKLHKKGRGGWPVWESEGSTGSQRYRLHHTLSFPDPKILQANIDTFMSAFNDREESRKREERKGRQVPDEDGFVTVMRGGRTGPARAEEVERKRAEMEERERKKRGEMGDFYRFQMRERRKEVQGEMVRRFEEDRRRVEGMRRERGRFRPES</sequence>
<dbReference type="GO" id="GO:0032545">
    <property type="term" value="C:CURI complex"/>
    <property type="evidence" value="ECO:0007669"/>
    <property type="project" value="TreeGrafter"/>
</dbReference>
<dbReference type="CDD" id="cd12293">
    <property type="entry name" value="dRRM_Rrp7p"/>
    <property type="match status" value="1"/>
</dbReference>
<dbReference type="Pfam" id="PF17799">
    <property type="entry name" value="RRM_Rrp7"/>
    <property type="match status" value="1"/>
</dbReference>
<dbReference type="KEGG" id="psco:LY89DRAFT_35984"/>
<dbReference type="STRING" id="149040.A0A194XD18"/>
<dbReference type="GO" id="GO:0006364">
    <property type="term" value="P:rRNA processing"/>
    <property type="evidence" value="ECO:0007669"/>
    <property type="project" value="TreeGrafter"/>
</dbReference>
<dbReference type="Proteomes" id="UP000070700">
    <property type="component" value="Unassembled WGS sequence"/>
</dbReference>
<dbReference type="EMBL" id="KQ947413">
    <property type="protein sequence ID" value="KUJ18046.1"/>
    <property type="molecule type" value="Genomic_DNA"/>
</dbReference>
<dbReference type="FunCoup" id="A0A194XD18">
    <property type="interactions" value="252"/>
</dbReference>
<dbReference type="PANTHER" id="PTHR13191">
    <property type="entry name" value="RIBOSOMAL RNA PROCESSING PROTEIN 7-RELATED"/>
    <property type="match status" value="1"/>
</dbReference>
<evidence type="ECO:0000259" key="4">
    <source>
        <dbReference type="Pfam" id="PF17799"/>
    </source>
</evidence>
<dbReference type="InterPro" id="IPR040446">
    <property type="entry name" value="RRP7"/>
</dbReference>
<dbReference type="OrthoDB" id="5390at2759"/>
<evidence type="ECO:0000259" key="3">
    <source>
        <dbReference type="Pfam" id="PF12923"/>
    </source>
</evidence>
<evidence type="ECO:0000313" key="6">
    <source>
        <dbReference type="Proteomes" id="UP000070700"/>
    </source>
</evidence>
<keyword evidence="6" id="KW-1185">Reference proteome</keyword>
<protein>
    <recommendedName>
        <fullName evidence="7">Ribosomal RNA-processing protein 7</fullName>
    </recommendedName>
</protein>
<comment type="similarity">
    <text evidence="1">Belongs to the RRP7 family.</text>
</comment>
<dbReference type="GeneID" id="28816713"/>
<evidence type="ECO:0000256" key="1">
    <source>
        <dbReference type="ARBA" id="ARBA00006110"/>
    </source>
</evidence>
<evidence type="ECO:0008006" key="7">
    <source>
        <dbReference type="Google" id="ProtNLM"/>
    </source>
</evidence>
<dbReference type="GO" id="GO:0034456">
    <property type="term" value="C:UTP-C complex"/>
    <property type="evidence" value="ECO:0007669"/>
    <property type="project" value="TreeGrafter"/>
</dbReference>
<name>A0A194XD18_MOLSC</name>
<dbReference type="PANTHER" id="PTHR13191:SF0">
    <property type="entry name" value="RIBOSOMAL RNA-PROCESSING PROTEIN 7 HOMOLOG A-RELATED"/>
    <property type="match status" value="1"/>
</dbReference>
<dbReference type="Pfam" id="PF12923">
    <property type="entry name" value="RRP7"/>
    <property type="match status" value="1"/>
</dbReference>
<feature type="region of interest" description="Disordered" evidence="2">
    <location>
        <begin position="223"/>
        <end position="251"/>
    </location>
</feature>
<evidence type="ECO:0000256" key="2">
    <source>
        <dbReference type="SAM" id="MobiDB-lite"/>
    </source>
</evidence>
<feature type="region of interest" description="Disordered" evidence="2">
    <location>
        <begin position="86"/>
        <end position="109"/>
    </location>
</feature>
<feature type="compositionally biased region" description="Basic and acidic residues" evidence="2">
    <location>
        <begin position="230"/>
        <end position="251"/>
    </location>
</feature>
<feature type="domain" description="Rrp7 RRM-like N-terminal" evidence="4">
    <location>
        <begin position="6"/>
        <end position="171"/>
    </location>
</feature>
<dbReference type="Gene3D" id="6.10.250.1770">
    <property type="match status" value="1"/>
</dbReference>
<dbReference type="InterPro" id="IPR040447">
    <property type="entry name" value="RRM_Rrp7"/>
</dbReference>
<dbReference type="AlphaFoldDB" id="A0A194XD18"/>
<feature type="domain" description="Ribosomal RNA-processing protein 7 C-terminal" evidence="3">
    <location>
        <begin position="176"/>
        <end position="295"/>
    </location>
</feature>
<dbReference type="GO" id="GO:0000028">
    <property type="term" value="P:ribosomal small subunit assembly"/>
    <property type="evidence" value="ECO:0007669"/>
    <property type="project" value="TreeGrafter"/>
</dbReference>